<dbReference type="GO" id="GO:0016491">
    <property type="term" value="F:oxidoreductase activity"/>
    <property type="evidence" value="ECO:0007669"/>
    <property type="project" value="InterPro"/>
</dbReference>
<organism evidence="1">
    <name type="scientific">Anguilla anguilla</name>
    <name type="common">European freshwater eel</name>
    <name type="synonym">Muraena anguilla</name>
    <dbReference type="NCBI Taxonomy" id="7936"/>
    <lineage>
        <taxon>Eukaryota</taxon>
        <taxon>Metazoa</taxon>
        <taxon>Chordata</taxon>
        <taxon>Craniata</taxon>
        <taxon>Vertebrata</taxon>
        <taxon>Euteleostomi</taxon>
        <taxon>Actinopterygii</taxon>
        <taxon>Neopterygii</taxon>
        <taxon>Teleostei</taxon>
        <taxon>Anguilliformes</taxon>
        <taxon>Anguillidae</taxon>
        <taxon>Anguilla</taxon>
    </lineage>
</organism>
<dbReference type="AlphaFoldDB" id="A0A0E9QIN1"/>
<dbReference type="Gene3D" id="3.40.605.10">
    <property type="entry name" value="Aldehyde Dehydrogenase, Chain A, domain 1"/>
    <property type="match status" value="1"/>
</dbReference>
<reference evidence="1" key="1">
    <citation type="submission" date="2014-11" db="EMBL/GenBank/DDBJ databases">
        <authorList>
            <person name="Amaro Gonzalez C."/>
        </authorList>
    </citation>
    <scope>NUCLEOTIDE SEQUENCE</scope>
</reference>
<proteinExistence type="predicted"/>
<dbReference type="InterPro" id="IPR016162">
    <property type="entry name" value="Ald_DH_N"/>
</dbReference>
<accession>A0A0E9QIN1</accession>
<name>A0A0E9QIN1_ANGAN</name>
<protein>
    <submittedName>
        <fullName evidence="1">Uncharacterized protein</fullName>
    </submittedName>
</protein>
<sequence>MSGNGRELGEYGLSEYSEMKTVAMKLQEKNS</sequence>
<evidence type="ECO:0000313" key="1">
    <source>
        <dbReference type="EMBL" id="JAH16347.1"/>
    </source>
</evidence>
<dbReference type="EMBL" id="GBXM01092230">
    <property type="protein sequence ID" value="JAH16347.1"/>
    <property type="molecule type" value="Transcribed_RNA"/>
</dbReference>
<reference evidence="1" key="2">
    <citation type="journal article" date="2015" name="Fish Shellfish Immunol.">
        <title>Early steps in the European eel (Anguilla anguilla)-Vibrio vulnificus interaction in the gills: Role of the RtxA13 toxin.</title>
        <authorList>
            <person name="Callol A."/>
            <person name="Pajuelo D."/>
            <person name="Ebbesson L."/>
            <person name="Teles M."/>
            <person name="MacKenzie S."/>
            <person name="Amaro C."/>
        </authorList>
    </citation>
    <scope>NUCLEOTIDE SEQUENCE</scope>
</reference>